<organism evidence="9">
    <name type="scientific">Micromonas pusilla (strain CCMP1545)</name>
    <name type="common">Picoplanktonic green alga</name>
    <dbReference type="NCBI Taxonomy" id="564608"/>
    <lineage>
        <taxon>Eukaryota</taxon>
        <taxon>Viridiplantae</taxon>
        <taxon>Chlorophyta</taxon>
        <taxon>Mamiellophyceae</taxon>
        <taxon>Mamiellales</taxon>
        <taxon>Mamiellaceae</taxon>
        <taxon>Micromonas</taxon>
    </lineage>
</organism>
<dbReference type="InterPro" id="IPR009025">
    <property type="entry name" value="RBP11-like_dimer"/>
</dbReference>
<keyword evidence="9" id="KW-1185">Reference proteome</keyword>
<dbReference type="InterPro" id="IPR022905">
    <property type="entry name" value="Rpo11-like"/>
</dbReference>
<dbReference type="RefSeq" id="XP_003055020.1">
    <property type="nucleotide sequence ID" value="XM_003054974.1"/>
</dbReference>
<dbReference type="InterPro" id="IPR037685">
    <property type="entry name" value="RBP11"/>
</dbReference>
<evidence type="ECO:0000256" key="5">
    <source>
        <dbReference type="ARBA" id="ARBA00025751"/>
    </source>
</evidence>
<evidence type="ECO:0000256" key="2">
    <source>
        <dbReference type="ARBA" id="ARBA00022478"/>
    </source>
</evidence>
<dbReference type="GO" id="GO:0005665">
    <property type="term" value="C:RNA polymerase II, core complex"/>
    <property type="evidence" value="ECO:0007669"/>
    <property type="project" value="InterPro"/>
</dbReference>
<dbReference type="STRING" id="564608.C1MHV3"/>
<evidence type="ECO:0000256" key="3">
    <source>
        <dbReference type="ARBA" id="ARBA00023163"/>
    </source>
</evidence>
<dbReference type="GeneID" id="9681124"/>
<dbReference type="Proteomes" id="UP000001876">
    <property type="component" value="Unassembled WGS sequence"/>
</dbReference>
<dbReference type="GO" id="GO:0006366">
    <property type="term" value="P:transcription by RNA polymerase II"/>
    <property type="evidence" value="ECO:0007669"/>
    <property type="project" value="InterPro"/>
</dbReference>
<sequence>MNQPSRAEKFVLPDGVRKLTFTRDTKVANAGTFVVQKEDHTLGNAVRMQLHRDPEVVFSGYQVPHPSDNRIVIKVRAASAQSLGFLFLSAVRTRDPLALTARPPPSRPQVHTTKNSSPMQAMTEAVDCLRTEITDISQKFVDEVDSFRANQQ</sequence>
<dbReference type="PANTHER" id="PTHR13946:SF16">
    <property type="entry name" value="DNA-DIRECTED RNA POLYMERASE II SUBUNIT RPB11"/>
    <property type="match status" value="1"/>
</dbReference>
<dbReference type="SUPFAM" id="SSF55257">
    <property type="entry name" value="RBP11-like subunits of RNA polymerase"/>
    <property type="match status" value="1"/>
</dbReference>
<evidence type="ECO:0000256" key="6">
    <source>
        <dbReference type="SAM" id="MobiDB-lite"/>
    </source>
</evidence>
<name>C1MHV3_MICPC</name>
<dbReference type="AlphaFoldDB" id="C1MHV3"/>
<dbReference type="GO" id="GO:0003677">
    <property type="term" value="F:DNA binding"/>
    <property type="evidence" value="ECO:0007669"/>
    <property type="project" value="InterPro"/>
</dbReference>
<dbReference type="Gene3D" id="3.30.1360.10">
    <property type="entry name" value="RNA polymerase, RBP11-like subunit"/>
    <property type="match status" value="1"/>
</dbReference>
<dbReference type="GO" id="GO:0046983">
    <property type="term" value="F:protein dimerization activity"/>
    <property type="evidence" value="ECO:0007669"/>
    <property type="project" value="InterPro"/>
</dbReference>
<accession>C1MHV3</accession>
<evidence type="ECO:0000313" key="9">
    <source>
        <dbReference type="Proteomes" id="UP000001876"/>
    </source>
</evidence>
<reference evidence="8 9" key="1">
    <citation type="journal article" date="2009" name="Science">
        <title>Green evolution and dynamic adaptations revealed by genomes of the marine picoeukaryotes Micromonas.</title>
        <authorList>
            <person name="Worden A.Z."/>
            <person name="Lee J.H."/>
            <person name="Mock T."/>
            <person name="Rouze P."/>
            <person name="Simmons M.P."/>
            <person name="Aerts A.L."/>
            <person name="Allen A.E."/>
            <person name="Cuvelier M.L."/>
            <person name="Derelle E."/>
            <person name="Everett M.V."/>
            <person name="Foulon E."/>
            <person name="Grimwood J."/>
            <person name="Gundlach H."/>
            <person name="Henrissat B."/>
            <person name="Napoli C."/>
            <person name="McDonald S.M."/>
            <person name="Parker M.S."/>
            <person name="Rombauts S."/>
            <person name="Salamov A."/>
            <person name="Von Dassow P."/>
            <person name="Badger J.H."/>
            <person name="Coutinho P.M."/>
            <person name="Demir E."/>
            <person name="Dubchak I."/>
            <person name="Gentemann C."/>
            <person name="Eikrem W."/>
            <person name="Gready J.E."/>
            <person name="John U."/>
            <person name="Lanier W."/>
            <person name="Lindquist E.A."/>
            <person name="Lucas S."/>
            <person name="Mayer K.F."/>
            <person name="Moreau H."/>
            <person name="Not F."/>
            <person name="Otillar R."/>
            <person name="Panaud O."/>
            <person name="Pangilinan J."/>
            <person name="Paulsen I."/>
            <person name="Piegu B."/>
            <person name="Poliakov A."/>
            <person name="Robbens S."/>
            <person name="Schmutz J."/>
            <person name="Toulza E."/>
            <person name="Wyss T."/>
            <person name="Zelensky A."/>
            <person name="Zhou K."/>
            <person name="Armbrust E.V."/>
            <person name="Bhattacharya D."/>
            <person name="Goodenough U.W."/>
            <person name="Van de Peer Y."/>
            <person name="Grigoriev I.V."/>
        </authorList>
    </citation>
    <scope>NUCLEOTIDE SEQUENCE [LARGE SCALE GENOMIC DNA]</scope>
    <source>
        <strain evidence="8 9">CCMP1545</strain>
    </source>
</reference>
<dbReference type="OrthoDB" id="10248581at2759"/>
<feature type="compositionally biased region" description="Polar residues" evidence="6">
    <location>
        <begin position="109"/>
        <end position="120"/>
    </location>
</feature>
<dbReference type="Pfam" id="PF13656">
    <property type="entry name" value="RNA_pol_L_2"/>
    <property type="match status" value="1"/>
</dbReference>
<dbReference type="eggNOG" id="KOG4392">
    <property type="taxonomic scope" value="Eukaryota"/>
</dbReference>
<feature type="domain" description="DNA-directed RNA polymerase RBP11-like dimerisation" evidence="7">
    <location>
        <begin position="32"/>
        <end position="79"/>
    </location>
</feature>
<feature type="region of interest" description="Disordered" evidence="6">
    <location>
        <begin position="99"/>
        <end position="120"/>
    </location>
</feature>
<gene>
    <name evidence="8" type="ORF">MICPUCDRAFT_50333</name>
</gene>
<dbReference type="EMBL" id="GG663735">
    <property type="protein sequence ID" value="EEH60272.1"/>
    <property type="molecule type" value="Genomic_DNA"/>
</dbReference>
<dbReference type="OMA" id="RVEMRIQ"/>
<dbReference type="PANTHER" id="PTHR13946">
    <property type="entry name" value="DNA-DIRECTED RNA POLYMERASE I,II,III"/>
    <property type="match status" value="1"/>
</dbReference>
<comment type="subcellular location">
    <subcellularLocation>
        <location evidence="1">Nucleus</location>
    </subcellularLocation>
</comment>
<dbReference type="InterPro" id="IPR036603">
    <property type="entry name" value="RBP11-like"/>
</dbReference>
<evidence type="ECO:0000256" key="4">
    <source>
        <dbReference type="ARBA" id="ARBA00023242"/>
    </source>
</evidence>
<keyword evidence="2" id="KW-0240">DNA-directed RNA polymerase</keyword>
<keyword evidence="4" id="KW-0539">Nucleus</keyword>
<dbReference type="KEGG" id="mpp:MICPUCDRAFT_50333"/>
<evidence type="ECO:0000256" key="1">
    <source>
        <dbReference type="ARBA" id="ARBA00004123"/>
    </source>
</evidence>
<comment type="similarity">
    <text evidence="5">Belongs to the archaeal Rpo11/eukaryotic RPB11/RPC19 RNA polymerase subunit family.</text>
</comment>
<dbReference type="InterPro" id="IPR008193">
    <property type="entry name" value="RNA_pol_Rpb11_13-16kDa_CS"/>
</dbReference>
<evidence type="ECO:0000259" key="7">
    <source>
        <dbReference type="Pfam" id="PF13656"/>
    </source>
</evidence>
<dbReference type="CDD" id="cd06926">
    <property type="entry name" value="RNAP_II_RPB11"/>
    <property type="match status" value="1"/>
</dbReference>
<protein>
    <submittedName>
        <fullName evidence="8">Predicted protein</fullName>
    </submittedName>
</protein>
<dbReference type="GO" id="GO:0003899">
    <property type="term" value="F:DNA-directed RNA polymerase activity"/>
    <property type="evidence" value="ECO:0007669"/>
    <property type="project" value="InterPro"/>
</dbReference>
<dbReference type="PROSITE" id="PS01154">
    <property type="entry name" value="RNA_POL_L_13KD"/>
    <property type="match status" value="1"/>
</dbReference>
<keyword evidence="3" id="KW-0804">Transcription</keyword>
<evidence type="ECO:0000313" key="8">
    <source>
        <dbReference type="EMBL" id="EEH60272.1"/>
    </source>
</evidence>
<dbReference type="HAMAP" id="MF_00261">
    <property type="entry name" value="RNApol_arch_Rpo11"/>
    <property type="match status" value="1"/>
</dbReference>
<proteinExistence type="inferred from homology"/>